<dbReference type="Pfam" id="PF17771">
    <property type="entry name" value="ADAMTS_CR_2"/>
    <property type="match status" value="1"/>
</dbReference>
<evidence type="ECO:0000256" key="13">
    <source>
        <dbReference type="PIRSR" id="PIRSR613273-1"/>
    </source>
</evidence>
<feature type="disulfide bond" evidence="15">
    <location>
        <begin position="425"/>
        <end position="437"/>
    </location>
</feature>
<dbReference type="PANTHER" id="PTHR13723:SF311">
    <property type="entry name" value="ADAM CYSTEINE-RICH DOMAIN-CONTAINING PROTEIN"/>
    <property type="match status" value="1"/>
</dbReference>
<comment type="cofactor">
    <cofactor evidence="14">
        <name>Zn(2+)</name>
        <dbReference type="ChEBI" id="CHEBI:29105"/>
    </cofactor>
    <text evidence="14">Binds 1 zinc ion per subunit.</text>
</comment>
<name>A0ABD0KAH3_9CAEN</name>
<dbReference type="InterPro" id="IPR010909">
    <property type="entry name" value="PLAC"/>
</dbReference>
<dbReference type="InterPro" id="IPR045371">
    <property type="entry name" value="ADAMTS_CR_3"/>
</dbReference>
<dbReference type="SUPFAM" id="SSF82895">
    <property type="entry name" value="TSP-1 type 1 repeat"/>
    <property type="match status" value="5"/>
</dbReference>
<evidence type="ECO:0000256" key="15">
    <source>
        <dbReference type="PIRSR" id="PIRSR613273-3"/>
    </source>
</evidence>
<feature type="binding site" evidence="14">
    <location>
        <position position="304"/>
    </location>
    <ligand>
        <name>Ca(2+)</name>
        <dbReference type="ChEBI" id="CHEBI:29108"/>
        <label>1</label>
    </ligand>
</feature>
<dbReference type="PROSITE" id="PS50900">
    <property type="entry name" value="PLAC"/>
    <property type="match status" value="1"/>
</dbReference>
<keyword evidence="8" id="KW-0378">Hydrolase</keyword>
<evidence type="ECO:0000313" key="19">
    <source>
        <dbReference type="EMBL" id="KAK7484083.1"/>
    </source>
</evidence>
<dbReference type="AlphaFoldDB" id="A0ABD0KAH3"/>
<evidence type="ECO:0000256" key="3">
    <source>
        <dbReference type="ARBA" id="ARBA00022530"/>
    </source>
</evidence>
<gene>
    <name evidence="19" type="ORF">BaRGS_00024695</name>
</gene>
<dbReference type="Pfam" id="PF01421">
    <property type="entry name" value="Reprolysin"/>
    <property type="match status" value="1"/>
</dbReference>
<dbReference type="FunFam" id="2.60.120.830:FF:000001">
    <property type="entry name" value="A disintegrin and metalloproteinase with thrombospondin motifs 1"/>
    <property type="match status" value="1"/>
</dbReference>
<dbReference type="Pfam" id="PF05986">
    <property type="entry name" value="ADAMTS_spacer1"/>
    <property type="match status" value="1"/>
</dbReference>
<keyword evidence="11 15" id="KW-1015">Disulfide bond</keyword>
<feature type="domain" description="Peptidase M12B" evidence="17">
    <location>
        <begin position="87"/>
        <end position="309"/>
    </location>
</feature>
<dbReference type="InterPro" id="IPR013273">
    <property type="entry name" value="ADAMTS/ADAMTS-like"/>
</dbReference>
<comment type="subcellular location">
    <subcellularLocation>
        <location evidence="1">Secreted</location>
        <location evidence="1">Extracellular space</location>
        <location evidence="1">Extracellular matrix</location>
    </subcellularLocation>
</comment>
<evidence type="ECO:0000256" key="4">
    <source>
        <dbReference type="ARBA" id="ARBA00022670"/>
    </source>
</evidence>
<feature type="binding site" evidence="14 16">
    <location>
        <position position="248"/>
    </location>
    <ligand>
        <name>Zn(2+)</name>
        <dbReference type="ChEBI" id="CHEBI:29105"/>
        <note>catalytic</note>
    </ligand>
</feature>
<feature type="disulfide bond" evidence="15">
    <location>
        <begin position="261"/>
        <end position="288"/>
    </location>
</feature>
<keyword evidence="3" id="KW-0272">Extracellular matrix</keyword>
<organism evidence="19 20">
    <name type="scientific">Batillaria attramentaria</name>
    <dbReference type="NCBI Taxonomy" id="370345"/>
    <lineage>
        <taxon>Eukaryota</taxon>
        <taxon>Metazoa</taxon>
        <taxon>Spiralia</taxon>
        <taxon>Lophotrochozoa</taxon>
        <taxon>Mollusca</taxon>
        <taxon>Gastropoda</taxon>
        <taxon>Caenogastropoda</taxon>
        <taxon>Sorbeoconcha</taxon>
        <taxon>Cerithioidea</taxon>
        <taxon>Batillariidae</taxon>
        <taxon>Batillaria</taxon>
    </lineage>
</organism>
<dbReference type="InterPro" id="IPR036383">
    <property type="entry name" value="TSP1_rpt_sf"/>
</dbReference>
<feature type="disulfide bond" evidence="15">
    <location>
        <begin position="414"/>
        <end position="452"/>
    </location>
</feature>
<dbReference type="CDD" id="cd04273">
    <property type="entry name" value="ZnMc_ADAMTS_like"/>
    <property type="match status" value="1"/>
</dbReference>
<feature type="disulfide bond" evidence="15">
    <location>
        <begin position="372"/>
        <end position="387"/>
    </location>
</feature>
<sequence length="972" mass="109273">YGVFSTDVDDYFVEPLWNHTSLLGQEGHPHLVYSRSSIKSSEFRAHCGVSALEPQSYLSSNDHFSNLAQAGSGLRSRRRPRSVSRERHVETLVVIDKKMVDYYEQHHDVRHPEGITAYVLTIMNIVAKLYHDPSIGNAINIVVTRLIIFTGDKGDQLPQINHHADKSLDSFCRWQHRLNDHLNLSDDQTHHDNAILITRYDICTYKNEPCGTLGLAPVEGMCEKDRSCSINQDIGLASAFIIAHEIGHNFGMHHDGASNTCGLPGHEPARIMAARLTKDTSPFQWSSCSRNYITDFLDSGRGWCLENIPLKREAYPQDLPGEEFDIDTQCRQQFGPRSRACKIKRACRELWCVNDIGECVTNSIPAAEGTDCYMSRHKTGWCHFGECRNPDFEPRTVHGSWGQWGEWGVCSRTCGGGVAASERQCNDPVPKDGGRYCVGQRTRHRSCQVTPCPPDARDFREVQCSSYDNVPFRGRHYKWVPYTGEQAKPCALVCMAEGYNFYTERVSKVIDGTRCYPDKPHVCINGECKFVGCDGYLGSRKKEDVCRVCDGDNSTCRTVSGFFDKPLPKGAYQEVVTIPRGAMYVQVSEAAFSTNYLALKDVKDKYYINGDWTIDWPRKFPIAGTVFHYKLADHEPETFNALGPTKEDLVVMMLLQEENRGIQYQYNLPVNKSGSNHDISLYTWRHSPWSLCTKSCATGTSVSYPQCVNKSDDRVVEDAYCSPQPKPSAHSKQCNQHACPPEWSVGQWSECSQTCGEGSRTRLVVCTQVMIEGEKVVQGDSDCPGTDKPLSHQDCSLKPCPATWHTFEWSECTPSCGPGERSRRVVCMTSDSNVYVDEEACEASGEAKPATRQSCINRRCPPPQWRKGEWGQCSVSCGKGRQERTVQCQSFDGEPCNPNLRPASVQECNSPCKDEQESEKCEDKFKVAYCPLVFNFGYCERPYFQTMCCETCSKKGTPPPLPHFARRGWAGG</sequence>
<keyword evidence="10" id="KW-0482">Metalloprotease</keyword>
<feature type="binding site" evidence="14 16">
    <location>
        <position position="254"/>
    </location>
    <ligand>
        <name>Zn(2+)</name>
        <dbReference type="ChEBI" id="CHEBI:29105"/>
        <note>catalytic</note>
    </ligand>
</feature>
<dbReference type="InterPro" id="IPR000884">
    <property type="entry name" value="TSP1_rpt"/>
</dbReference>
<feature type="binding site" evidence="14">
    <location>
        <position position="90"/>
    </location>
    <ligand>
        <name>Ca(2+)</name>
        <dbReference type="ChEBI" id="CHEBI:29108"/>
        <label>1</label>
    </ligand>
</feature>
<dbReference type="Pfam" id="PF19236">
    <property type="entry name" value="ADAMTS_CR_3"/>
    <property type="match status" value="1"/>
</dbReference>
<keyword evidence="5 14" id="KW-0479">Metal-binding</keyword>
<keyword evidence="4" id="KW-0645">Protease</keyword>
<dbReference type="InterPro" id="IPR050439">
    <property type="entry name" value="ADAMTS_ADAMTS-like"/>
</dbReference>
<evidence type="ECO:0008006" key="21">
    <source>
        <dbReference type="Google" id="ProtNLM"/>
    </source>
</evidence>
<dbReference type="Gene3D" id="2.20.100.10">
    <property type="entry name" value="Thrombospondin type-1 (TSP1) repeat"/>
    <property type="match status" value="5"/>
</dbReference>
<feature type="disulfide bond" evidence="15">
    <location>
        <begin position="203"/>
        <end position="210"/>
    </location>
</feature>
<feature type="disulfide bond" evidence="15">
    <location>
        <begin position="222"/>
        <end position="304"/>
    </location>
</feature>
<feature type="binding site" evidence="14 16">
    <location>
        <position position="244"/>
    </location>
    <ligand>
        <name>Zn(2+)</name>
        <dbReference type="ChEBI" id="CHEBI:29105"/>
        <note>catalytic</note>
    </ligand>
</feature>
<dbReference type="GO" id="GO:0046872">
    <property type="term" value="F:metal ion binding"/>
    <property type="evidence" value="ECO:0007669"/>
    <property type="project" value="UniProtKB-KW"/>
</dbReference>
<dbReference type="GO" id="GO:0006508">
    <property type="term" value="P:proteolysis"/>
    <property type="evidence" value="ECO:0007669"/>
    <property type="project" value="UniProtKB-KW"/>
</dbReference>
<keyword evidence="14" id="KW-0106">Calcium</keyword>
<proteinExistence type="predicted"/>
<accession>A0ABD0KAH3</accession>
<dbReference type="InterPro" id="IPR024079">
    <property type="entry name" value="MetalloPept_cat_dom_sf"/>
</dbReference>
<feature type="disulfide bond" evidence="15">
    <location>
        <begin position="341"/>
        <end position="359"/>
    </location>
</feature>
<feature type="binding site" evidence="14">
    <location>
        <position position="192"/>
    </location>
    <ligand>
        <name>Ca(2+)</name>
        <dbReference type="ChEBI" id="CHEBI:29108"/>
        <label>1</label>
    </ligand>
</feature>
<comment type="caution">
    <text evidence="16">Lacks conserved residue(s) required for the propagation of feature annotation.</text>
</comment>
<dbReference type="PROSITE" id="PS50215">
    <property type="entry name" value="ADAM_MEPRO"/>
    <property type="match status" value="1"/>
</dbReference>
<dbReference type="InterPro" id="IPR041645">
    <property type="entry name" value="ADAMTS_CR_2"/>
</dbReference>
<keyword evidence="7" id="KW-0677">Repeat</keyword>
<dbReference type="Pfam" id="PF19030">
    <property type="entry name" value="TSP1_ADAMTS"/>
    <property type="match status" value="4"/>
</dbReference>
<evidence type="ECO:0000259" key="18">
    <source>
        <dbReference type="PROSITE" id="PS50900"/>
    </source>
</evidence>
<feature type="disulfide bond" evidence="15">
    <location>
        <begin position="172"/>
        <end position="228"/>
    </location>
</feature>
<dbReference type="InterPro" id="IPR001590">
    <property type="entry name" value="Peptidase_M12B"/>
</dbReference>
<evidence type="ECO:0000313" key="20">
    <source>
        <dbReference type="Proteomes" id="UP001519460"/>
    </source>
</evidence>
<feature type="disulfide bond" evidence="15">
    <location>
        <begin position="330"/>
        <end position="352"/>
    </location>
</feature>
<evidence type="ECO:0000256" key="6">
    <source>
        <dbReference type="ARBA" id="ARBA00022729"/>
    </source>
</evidence>
<keyword evidence="2" id="KW-0964">Secreted</keyword>
<evidence type="ECO:0000256" key="9">
    <source>
        <dbReference type="ARBA" id="ARBA00022833"/>
    </source>
</evidence>
<feature type="non-terminal residue" evidence="19">
    <location>
        <position position="1"/>
    </location>
</feature>
<dbReference type="GO" id="GO:0008237">
    <property type="term" value="F:metallopeptidase activity"/>
    <property type="evidence" value="ECO:0007669"/>
    <property type="project" value="UniProtKB-KW"/>
</dbReference>
<keyword evidence="20" id="KW-1185">Reference proteome</keyword>
<dbReference type="FunFam" id="2.20.100.10:FF:000005">
    <property type="entry name" value="ADAM metallopeptidase with thrombospondin type 1 motif 9"/>
    <property type="match status" value="2"/>
</dbReference>
<evidence type="ECO:0000256" key="12">
    <source>
        <dbReference type="ARBA" id="ARBA00023180"/>
    </source>
</evidence>
<dbReference type="Gene3D" id="2.60.120.830">
    <property type="match status" value="1"/>
</dbReference>
<dbReference type="EMBL" id="JACVVK020000216">
    <property type="protein sequence ID" value="KAK7484083.1"/>
    <property type="molecule type" value="Genomic_DNA"/>
</dbReference>
<dbReference type="Gene3D" id="3.40.390.10">
    <property type="entry name" value="Collagenase (Catalytic Domain)"/>
    <property type="match status" value="1"/>
</dbReference>
<dbReference type="SUPFAM" id="SSF55486">
    <property type="entry name" value="Metalloproteases ('zincins'), catalytic domain"/>
    <property type="match status" value="1"/>
</dbReference>
<dbReference type="Pfam" id="PF08686">
    <property type="entry name" value="PLAC"/>
    <property type="match status" value="1"/>
</dbReference>
<evidence type="ECO:0000256" key="14">
    <source>
        <dbReference type="PIRSR" id="PIRSR613273-2"/>
    </source>
</evidence>
<feature type="binding site" evidence="14">
    <location>
        <position position="90"/>
    </location>
    <ligand>
        <name>Ca(2+)</name>
        <dbReference type="ChEBI" id="CHEBI:29108"/>
        <label>2</label>
    </ligand>
</feature>
<dbReference type="FunFam" id="3.40.390.10:FF:000001">
    <property type="entry name" value="A disintegrin and metalloproteinase with thrombospondin motifs 1"/>
    <property type="match status" value="1"/>
</dbReference>
<comment type="caution">
    <text evidence="19">The sequence shown here is derived from an EMBL/GenBank/DDBJ whole genome shotgun (WGS) entry which is preliminary data.</text>
</comment>
<evidence type="ECO:0000256" key="11">
    <source>
        <dbReference type="ARBA" id="ARBA00023157"/>
    </source>
</evidence>
<dbReference type="PRINTS" id="PR01857">
    <property type="entry name" value="ADAMTSFAMILY"/>
</dbReference>
<reference evidence="19 20" key="1">
    <citation type="journal article" date="2023" name="Sci. Data">
        <title>Genome assembly of the Korean intertidal mud-creeper Batillaria attramentaria.</title>
        <authorList>
            <person name="Patra A.K."/>
            <person name="Ho P.T."/>
            <person name="Jun S."/>
            <person name="Lee S.J."/>
            <person name="Kim Y."/>
            <person name="Won Y.J."/>
        </authorList>
    </citation>
    <scope>NUCLEOTIDE SEQUENCE [LARGE SCALE GENOMIC DNA]</scope>
    <source>
        <strain evidence="19">Wonlab-2016</strain>
    </source>
</reference>
<feature type="disulfide bond" evidence="15">
    <location>
        <begin position="410"/>
        <end position="447"/>
    </location>
</feature>
<evidence type="ECO:0000256" key="16">
    <source>
        <dbReference type="PROSITE-ProRule" id="PRU00276"/>
    </source>
</evidence>
<keyword evidence="12" id="KW-0325">Glycoprotein</keyword>
<evidence type="ECO:0000256" key="5">
    <source>
        <dbReference type="ARBA" id="ARBA00022723"/>
    </source>
</evidence>
<evidence type="ECO:0000259" key="17">
    <source>
        <dbReference type="PROSITE" id="PS50215"/>
    </source>
</evidence>
<dbReference type="PANTHER" id="PTHR13723">
    <property type="entry name" value="ADAMTS A DISINTEGRIN AND METALLOPROTEASE WITH THROMBOSPONDIN MOTIFS PROTEASE"/>
    <property type="match status" value="1"/>
</dbReference>
<evidence type="ECO:0000256" key="8">
    <source>
        <dbReference type="ARBA" id="ARBA00022801"/>
    </source>
</evidence>
<dbReference type="Gene3D" id="3.40.1620.60">
    <property type="match status" value="1"/>
</dbReference>
<dbReference type="Proteomes" id="UP001519460">
    <property type="component" value="Unassembled WGS sequence"/>
</dbReference>
<keyword evidence="9 14" id="KW-0862">Zinc</keyword>
<feature type="domain" description="PLAC" evidence="18">
    <location>
        <begin position="917"/>
        <end position="956"/>
    </location>
</feature>
<feature type="disulfide bond" evidence="15">
    <location>
        <begin position="347"/>
        <end position="382"/>
    </location>
</feature>
<dbReference type="PROSITE" id="PS50092">
    <property type="entry name" value="TSP1"/>
    <property type="match status" value="5"/>
</dbReference>
<protein>
    <recommendedName>
        <fullName evidence="21">A disintegrin and metalloproteinase with thrombospondin motifs 6</fullName>
    </recommendedName>
</protein>
<dbReference type="SMART" id="SM00209">
    <property type="entry name" value="TSP1"/>
    <property type="match status" value="5"/>
</dbReference>
<dbReference type="Pfam" id="PF00090">
    <property type="entry name" value="TSP_1"/>
    <property type="match status" value="1"/>
</dbReference>
<evidence type="ECO:0000256" key="1">
    <source>
        <dbReference type="ARBA" id="ARBA00004498"/>
    </source>
</evidence>
<dbReference type="InterPro" id="IPR010294">
    <property type="entry name" value="ADAMTS_spacer1"/>
</dbReference>
<feature type="active site" evidence="13 16">
    <location>
        <position position="245"/>
    </location>
</feature>
<evidence type="ECO:0000256" key="7">
    <source>
        <dbReference type="ARBA" id="ARBA00022737"/>
    </source>
</evidence>
<evidence type="ECO:0000256" key="2">
    <source>
        <dbReference type="ARBA" id="ARBA00022525"/>
    </source>
</evidence>
<evidence type="ECO:0000256" key="10">
    <source>
        <dbReference type="ARBA" id="ARBA00023049"/>
    </source>
</evidence>
<keyword evidence="6" id="KW-0732">Signal</keyword>
<dbReference type="FunFam" id="2.20.100.10:FF:000006">
    <property type="entry name" value="A disintegrin and metalloproteinase with thrombospondin motifs 1"/>
    <property type="match status" value="1"/>
</dbReference>